<proteinExistence type="predicted"/>
<dbReference type="Gene3D" id="1.20.144.10">
    <property type="entry name" value="Phosphatidic acid phosphatase type 2/haloperoxidase"/>
    <property type="match status" value="1"/>
</dbReference>
<evidence type="ECO:0000313" key="12">
    <source>
        <dbReference type="EMBL" id="AMK76188.1"/>
    </source>
</evidence>
<accession>A0A126T287</accession>
<dbReference type="GO" id="GO:0050380">
    <property type="term" value="F:undecaprenyl-diphosphatase activity"/>
    <property type="evidence" value="ECO:0007669"/>
    <property type="project" value="UniProtKB-EC"/>
</dbReference>
<dbReference type="AlphaFoldDB" id="A0A126T287"/>
<feature type="transmembrane region" description="Helical" evidence="10">
    <location>
        <begin position="155"/>
        <end position="172"/>
    </location>
</feature>
<keyword evidence="13" id="KW-1185">Reference proteome</keyword>
<dbReference type="STRING" id="1538553.JT25_006730"/>
<dbReference type="InterPro" id="IPR000326">
    <property type="entry name" value="PAP2/HPO"/>
</dbReference>
<evidence type="ECO:0000256" key="3">
    <source>
        <dbReference type="ARBA" id="ARBA00022475"/>
    </source>
</evidence>
<dbReference type="Pfam" id="PF01569">
    <property type="entry name" value="PAP2"/>
    <property type="match status" value="1"/>
</dbReference>
<feature type="transmembrane region" description="Helical" evidence="10">
    <location>
        <begin position="113"/>
        <end position="135"/>
    </location>
</feature>
<dbReference type="PANTHER" id="PTHR14969">
    <property type="entry name" value="SPHINGOSINE-1-PHOSPHATE PHOSPHOHYDROLASE"/>
    <property type="match status" value="1"/>
</dbReference>
<dbReference type="RefSeq" id="WP_036274796.1">
    <property type="nucleotide sequence ID" value="NZ_CP014476.1"/>
</dbReference>
<dbReference type="EC" id="3.6.1.27" evidence="2"/>
<feature type="transmembrane region" description="Helical" evidence="10">
    <location>
        <begin position="33"/>
        <end position="52"/>
    </location>
</feature>
<dbReference type="InterPro" id="IPR036938">
    <property type="entry name" value="PAP2/HPO_sf"/>
</dbReference>
<feature type="domain" description="Phosphatidic acid phosphatase type 2/haloperoxidase" evidence="11">
    <location>
        <begin position="60"/>
        <end position="169"/>
    </location>
</feature>
<keyword evidence="6 10" id="KW-1133">Transmembrane helix</keyword>
<comment type="catalytic activity">
    <reaction evidence="9">
        <text>di-trans,octa-cis-undecaprenyl diphosphate + H2O = di-trans,octa-cis-undecaprenyl phosphate + phosphate + H(+)</text>
        <dbReference type="Rhea" id="RHEA:28094"/>
        <dbReference type="ChEBI" id="CHEBI:15377"/>
        <dbReference type="ChEBI" id="CHEBI:15378"/>
        <dbReference type="ChEBI" id="CHEBI:43474"/>
        <dbReference type="ChEBI" id="CHEBI:58405"/>
        <dbReference type="ChEBI" id="CHEBI:60392"/>
        <dbReference type="EC" id="3.6.1.27"/>
    </reaction>
</comment>
<evidence type="ECO:0000256" key="8">
    <source>
        <dbReference type="ARBA" id="ARBA00032707"/>
    </source>
</evidence>
<organism evidence="12 13">
    <name type="scientific">Methylomonas denitrificans</name>
    <dbReference type="NCBI Taxonomy" id="1538553"/>
    <lineage>
        <taxon>Bacteria</taxon>
        <taxon>Pseudomonadati</taxon>
        <taxon>Pseudomonadota</taxon>
        <taxon>Gammaproteobacteria</taxon>
        <taxon>Methylococcales</taxon>
        <taxon>Methylococcaceae</taxon>
        <taxon>Methylomonas</taxon>
    </lineage>
</organism>
<keyword evidence="5" id="KW-0378">Hydrolase</keyword>
<evidence type="ECO:0000256" key="10">
    <source>
        <dbReference type="SAM" id="Phobius"/>
    </source>
</evidence>
<dbReference type="SMART" id="SM00014">
    <property type="entry name" value="acidPPc"/>
    <property type="match status" value="1"/>
</dbReference>
<evidence type="ECO:0000256" key="4">
    <source>
        <dbReference type="ARBA" id="ARBA00022692"/>
    </source>
</evidence>
<protein>
    <recommendedName>
        <fullName evidence="2">undecaprenyl-diphosphate phosphatase</fullName>
        <ecNumber evidence="2">3.6.1.27</ecNumber>
    </recommendedName>
    <alternativeName>
        <fullName evidence="8">Undecaprenyl pyrophosphate phosphatase</fullName>
    </alternativeName>
</protein>
<dbReference type="SUPFAM" id="SSF48317">
    <property type="entry name" value="Acid phosphatase/Vanadium-dependent haloperoxidase"/>
    <property type="match status" value="1"/>
</dbReference>
<evidence type="ECO:0000256" key="5">
    <source>
        <dbReference type="ARBA" id="ARBA00022801"/>
    </source>
</evidence>
<name>A0A126T287_9GAMM</name>
<evidence type="ECO:0000259" key="11">
    <source>
        <dbReference type="SMART" id="SM00014"/>
    </source>
</evidence>
<evidence type="ECO:0000256" key="6">
    <source>
        <dbReference type="ARBA" id="ARBA00022989"/>
    </source>
</evidence>
<gene>
    <name evidence="12" type="ORF">JT25_006730</name>
</gene>
<evidence type="ECO:0000256" key="1">
    <source>
        <dbReference type="ARBA" id="ARBA00004651"/>
    </source>
</evidence>
<keyword evidence="4 10" id="KW-0812">Transmembrane</keyword>
<evidence type="ECO:0000313" key="13">
    <source>
        <dbReference type="Proteomes" id="UP000030512"/>
    </source>
</evidence>
<evidence type="ECO:0000256" key="2">
    <source>
        <dbReference type="ARBA" id="ARBA00012374"/>
    </source>
</evidence>
<comment type="subcellular location">
    <subcellularLocation>
        <location evidence="1">Cell membrane</location>
        <topology evidence="1">Multi-pass membrane protein</topology>
    </subcellularLocation>
</comment>
<reference evidence="12 13" key="1">
    <citation type="journal article" date="2015" name="Environ. Microbiol.">
        <title>Methane oxidation coupled to nitrate reduction under hypoxia by the Gammaproteobacterium Methylomonas denitrificans, sp. nov. type strain FJG1.</title>
        <authorList>
            <person name="Kits K.D."/>
            <person name="Klotz M.G."/>
            <person name="Stein L.Y."/>
        </authorList>
    </citation>
    <scope>NUCLEOTIDE SEQUENCE [LARGE SCALE GENOMIC DNA]</scope>
    <source>
        <strain evidence="12 13">FJG1</strain>
    </source>
</reference>
<dbReference type="Proteomes" id="UP000030512">
    <property type="component" value="Chromosome"/>
</dbReference>
<dbReference type="PANTHER" id="PTHR14969:SF62">
    <property type="entry name" value="DECAPRENYLPHOSPHORYL-5-PHOSPHORIBOSE PHOSPHATASE RV3807C-RELATED"/>
    <property type="match status" value="1"/>
</dbReference>
<dbReference type="EMBL" id="CP014476">
    <property type="protein sequence ID" value="AMK76188.1"/>
    <property type="molecule type" value="Genomic_DNA"/>
</dbReference>
<dbReference type="OrthoDB" id="9780507at2"/>
<sequence length="173" mass="19428">MKLIYSIHKYDVTMFTWLNGVAIHAYLVRFCRAISRTADGFLYVLLAAWLYWDQGSNDALLRAMILAFLIERPVYTLLKKGFKRNRPQQALQDFKSVITPSDQFSFPSGHTSAAFMVATLVGYFAPSLMPALYVWAALVGFSRVVLGVHFPTDTLMGVVLGVSTAIFSLDYIL</sequence>
<evidence type="ECO:0000256" key="9">
    <source>
        <dbReference type="ARBA" id="ARBA00047594"/>
    </source>
</evidence>
<dbReference type="GO" id="GO:0005886">
    <property type="term" value="C:plasma membrane"/>
    <property type="evidence" value="ECO:0007669"/>
    <property type="project" value="UniProtKB-SubCell"/>
</dbReference>
<keyword evidence="3" id="KW-1003">Cell membrane</keyword>
<dbReference type="KEGG" id="mdn:JT25_006730"/>
<keyword evidence="7 10" id="KW-0472">Membrane</keyword>
<evidence type="ECO:0000256" key="7">
    <source>
        <dbReference type="ARBA" id="ARBA00023136"/>
    </source>
</evidence>